<dbReference type="Proteomes" id="UP000635565">
    <property type="component" value="Unassembled WGS sequence"/>
</dbReference>
<evidence type="ECO:0000313" key="2">
    <source>
        <dbReference type="EMBL" id="GHO88547.1"/>
    </source>
</evidence>
<keyword evidence="3" id="KW-1185">Reference proteome</keyword>
<dbReference type="RefSeq" id="WP_201366127.1">
    <property type="nucleotide sequence ID" value="NZ_BNJJ01000025.1"/>
</dbReference>
<evidence type="ECO:0000313" key="3">
    <source>
        <dbReference type="Proteomes" id="UP000635565"/>
    </source>
</evidence>
<evidence type="ECO:0000259" key="1">
    <source>
        <dbReference type="Pfam" id="PF05598"/>
    </source>
</evidence>
<sequence length="94" mass="10765">MTLHSQNDFSIPEETIRVARAAYPKGNPYLKLRDALGTIYQNQSFVHLFPDNGRPAQAPWRLALITVLQFLEELPDRQAADAVRGRIDWKYLLG</sequence>
<comment type="caution">
    <text evidence="2">The sequence shown here is derived from an EMBL/GenBank/DDBJ whole genome shotgun (WGS) entry which is preliminary data.</text>
</comment>
<accession>A0ABQ3VQK0</accession>
<proteinExistence type="predicted"/>
<dbReference type="InterPro" id="IPR008490">
    <property type="entry name" value="Transposase_InsH_N"/>
</dbReference>
<feature type="domain" description="Transposase InsH N-terminal" evidence="1">
    <location>
        <begin position="21"/>
        <end position="94"/>
    </location>
</feature>
<dbReference type="EMBL" id="BNJJ01000025">
    <property type="protein sequence ID" value="GHO88547.1"/>
    <property type="molecule type" value="Genomic_DNA"/>
</dbReference>
<organism evidence="2 3">
    <name type="scientific">Dictyobacter formicarum</name>
    <dbReference type="NCBI Taxonomy" id="2778368"/>
    <lineage>
        <taxon>Bacteria</taxon>
        <taxon>Bacillati</taxon>
        <taxon>Chloroflexota</taxon>
        <taxon>Ktedonobacteria</taxon>
        <taxon>Ktedonobacterales</taxon>
        <taxon>Dictyobacteraceae</taxon>
        <taxon>Dictyobacter</taxon>
    </lineage>
</organism>
<gene>
    <name evidence="2" type="ORF">KSZ_65530</name>
</gene>
<dbReference type="Pfam" id="PF05598">
    <property type="entry name" value="DUF772"/>
    <property type="match status" value="1"/>
</dbReference>
<protein>
    <recommendedName>
        <fullName evidence="1">Transposase InsH N-terminal domain-containing protein</fullName>
    </recommendedName>
</protein>
<reference evidence="2 3" key="1">
    <citation type="journal article" date="2021" name="Int. J. Syst. Evol. Microbiol.">
        <title>Reticulibacter mediterranei gen. nov., sp. nov., within the new family Reticulibacteraceae fam. nov., and Ktedonospora formicarum gen. nov., sp. nov., Ktedonobacter robiniae sp. nov., Dictyobacter formicarum sp. nov. and Dictyobacter arantiisoli sp. nov., belonging to the class Ktedonobacteria.</title>
        <authorList>
            <person name="Yabe S."/>
            <person name="Zheng Y."/>
            <person name="Wang C.M."/>
            <person name="Sakai Y."/>
            <person name="Abe K."/>
            <person name="Yokota A."/>
            <person name="Donadio S."/>
            <person name="Cavaletti L."/>
            <person name="Monciardini P."/>
        </authorList>
    </citation>
    <scope>NUCLEOTIDE SEQUENCE [LARGE SCALE GENOMIC DNA]</scope>
    <source>
        <strain evidence="2 3">SOSP1-9</strain>
    </source>
</reference>
<name>A0ABQ3VQK0_9CHLR</name>